<dbReference type="AlphaFoldDB" id="A0A919S751"/>
<dbReference type="EMBL" id="BOQL01000018">
    <property type="protein sequence ID" value="GIM65775.1"/>
    <property type="molecule type" value="Genomic_DNA"/>
</dbReference>
<dbReference type="Proteomes" id="UP000681340">
    <property type="component" value="Unassembled WGS sequence"/>
</dbReference>
<proteinExistence type="predicted"/>
<evidence type="ECO:0000313" key="1">
    <source>
        <dbReference type="EMBL" id="GIM65775.1"/>
    </source>
</evidence>
<gene>
    <name evidence="1" type="ORF">Aau02nite_19660</name>
</gene>
<keyword evidence="2" id="KW-1185">Reference proteome</keyword>
<accession>A0A919S751</accession>
<protein>
    <submittedName>
        <fullName evidence="1">Uncharacterized protein</fullName>
    </submittedName>
</protein>
<organism evidence="1 2">
    <name type="scientific">Actinoplanes auranticolor</name>
    <dbReference type="NCBI Taxonomy" id="47988"/>
    <lineage>
        <taxon>Bacteria</taxon>
        <taxon>Bacillati</taxon>
        <taxon>Actinomycetota</taxon>
        <taxon>Actinomycetes</taxon>
        <taxon>Micromonosporales</taxon>
        <taxon>Micromonosporaceae</taxon>
        <taxon>Actinoplanes</taxon>
    </lineage>
</organism>
<sequence>MTTRNAGFGPHGDLVARFLEEVRTKQIDWAAHARRIDNPGVSPAMTAIVSLSWPRTVLDAVDRAGLQAFASLGLSRADFADPLSLGEVKVSLMSAVKAIAAGDQLAFEHRQALLEPFATAGFESAAAALAAPGALVAQFLTEVRDASVEDWRRYLQAVSGQPRGSRRAVFRTLELGLDPAVETAIDRAADDAYRSLRLSGDQFPGQEARFVALQTDVIAAAQVIAAGDAVRSEPRQVLLQPFADAGFEAAGEALSTG</sequence>
<comment type="caution">
    <text evidence="1">The sequence shown here is derived from an EMBL/GenBank/DDBJ whole genome shotgun (WGS) entry which is preliminary data.</text>
</comment>
<reference evidence="1" key="1">
    <citation type="submission" date="2021-03" db="EMBL/GenBank/DDBJ databases">
        <title>Whole genome shotgun sequence of Actinoplanes auranticolor NBRC 12245.</title>
        <authorList>
            <person name="Komaki H."/>
            <person name="Tamura T."/>
        </authorList>
    </citation>
    <scope>NUCLEOTIDE SEQUENCE</scope>
    <source>
        <strain evidence="1">NBRC 12245</strain>
    </source>
</reference>
<evidence type="ECO:0000313" key="2">
    <source>
        <dbReference type="Proteomes" id="UP000681340"/>
    </source>
</evidence>
<name>A0A919S751_9ACTN</name>